<dbReference type="GO" id="GO:0004519">
    <property type="term" value="F:endonuclease activity"/>
    <property type="evidence" value="ECO:0007669"/>
    <property type="project" value="UniProtKB-KW"/>
</dbReference>
<dbReference type="Gene3D" id="1.10.30.50">
    <property type="match status" value="1"/>
</dbReference>
<reference evidence="7 8" key="1">
    <citation type="submission" date="2017-09" db="EMBL/GenBank/DDBJ databases">
        <title>Large-scale bioinformatics analysis of Bacillus genomes uncovers conserved roles of natural products in bacterial physiology.</title>
        <authorList>
            <consortium name="Agbiome Team Llc"/>
            <person name="Bleich R.M."/>
            <person name="Grubbs K.J."/>
            <person name="Santa Maria K.C."/>
            <person name="Allen S.E."/>
            <person name="Farag S."/>
            <person name="Shank E.A."/>
            <person name="Bowers A."/>
        </authorList>
    </citation>
    <scope>NUCLEOTIDE SEQUENCE [LARGE SCALE GENOMIC DNA]</scope>
    <source>
        <strain evidence="7 8">AFS061806</strain>
    </source>
</reference>
<evidence type="ECO:0000259" key="6">
    <source>
        <dbReference type="SMART" id="SM00507"/>
    </source>
</evidence>
<dbReference type="GO" id="GO:0016787">
    <property type="term" value="F:hydrolase activity"/>
    <property type="evidence" value="ECO:0007669"/>
    <property type="project" value="UniProtKB-KW"/>
</dbReference>
<dbReference type="InterPro" id="IPR003615">
    <property type="entry name" value="HNH_nuc"/>
</dbReference>
<gene>
    <name evidence="7" type="ORF">COK86_27745</name>
</gene>
<name>A0A2B3TT48_BACCE</name>
<keyword evidence="7" id="KW-0255">Endonuclease</keyword>
<dbReference type="EMBL" id="NVDG01000061">
    <property type="protein sequence ID" value="PFU37760.1"/>
    <property type="molecule type" value="Genomic_DNA"/>
</dbReference>
<dbReference type="InterPro" id="IPR002711">
    <property type="entry name" value="HNH"/>
</dbReference>
<comment type="caution">
    <text evidence="7">The sequence shown here is derived from an EMBL/GenBank/DDBJ whole genome shotgun (WGS) entry which is preliminary data.</text>
</comment>
<dbReference type="Proteomes" id="UP000224076">
    <property type="component" value="Unassembled WGS sequence"/>
</dbReference>
<organism evidence="7 8">
    <name type="scientific">Bacillus cereus</name>
    <dbReference type="NCBI Taxonomy" id="1396"/>
    <lineage>
        <taxon>Bacteria</taxon>
        <taxon>Bacillati</taxon>
        <taxon>Bacillota</taxon>
        <taxon>Bacilli</taxon>
        <taxon>Bacillales</taxon>
        <taxon>Bacillaceae</taxon>
        <taxon>Bacillus</taxon>
        <taxon>Bacillus cereus group</taxon>
    </lineage>
</organism>
<comment type="similarity">
    <text evidence="3">Belongs to the HNH nuclease family.</text>
</comment>
<dbReference type="AlphaFoldDB" id="A0A2B3TT48"/>
<evidence type="ECO:0000256" key="2">
    <source>
        <dbReference type="ARBA" id="ARBA00022801"/>
    </source>
</evidence>
<feature type="region of interest" description="Disordered" evidence="5">
    <location>
        <begin position="20"/>
        <end position="39"/>
    </location>
</feature>
<dbReference type="GO" id="GO:0003676">
    <property type="term" value="F:nucleic acid binding"/>
    <property type="evidence" value="ECO:0007669"/>
    <property type="project" value="InterPro"/>
</dbReference>
<keyword evidence="2" id="KW-0378">Hydrolase</keyword>
<dbReference type="Pfam" id="PF01844">
    <property type="entry name" value="HNH"/>
    <property type="match status" value="1"/>
</dbReference>
<dbReference type="GO" id="GO:0008270">
    <property type="term" value="F:zinc ion binding"/>
    <property type="evidence" value="ECO:0007669"/>
    <property type="project" value="InterPro"/>
</dbReference>
<evidence type="ECO:0000256" key="4">
    <source>
        <dbReference type="ARBA" id="ARBA00040194"/>
    </source>
</evidence>
<evidence type="ECO:0000313" key="7">
    <source>
        <dbReference type="EMBL" id="PFU37760.1"/>
    </source>
</evidence>
<feature type="domain" description="HNH nuclease" evidence="6">
    <location>
        <begin position="53"/>
        <end position="108"/>
    </location>
</feature>
<evidence type="ECO:0000256" key="3">
    <source>
        <dbReference type="ARBA" id="ARBA00038412"/>
    </source>
</evidence>
<dbReference type="GO" id="GO:0005829">
    <property type="term" value="C:cytosol"/>
    <property type="evidence" value="ECO:0007669"/>
    <property type="project" value="TreeGrafter"/>
</dbReference>
<dbReference type="SMART" id="SM00507">
    <property type="entry name" value="HNHc"/>
    <property type="match status" value="1"/>
</dbReference>
<dbReference type="PANTHER" id="PTHR41286">
    <property type="entry name" value="HNH NUCLEASE YAJD-RELATED"/>
    <property type="match status" value="1"/>
</dbReference>
<dbReference type="PANTHER" id="PTHR41286:SF1">
    <property type="entry name" value="HNH NUCLEASE YAJD-RELATED"/>
    <property type="match status" value="1"/>
</dbReference>
<keyword evidence="1" id="KW-0540">Nuclease</keyword>
<protein>
    <recommendedName>
        <fullName evidence="4">Putative HNH nuclease YajD</fullName>
    </recommendedName>
</protein>
<evidence type="ECO:0000256" key="5">
    <source>
        <dbReference type="SAM" id="MobiDB-lite"/>
    </source>
</evidence>
<dbReference type="CDD" id="cd00085">
    <property type="entry name" value="HNHc"/>
    <property type="match status" value="1"/>
</dbReference>
<feature type="compositionally biased region" description="Basic residues" evidence="5">
    <location>
        <begin position="24"/>
        <end position="33"/>
    </location>
</feature>
<evidence type="ECO:0000313" key="8">
    <source>
        <dbReference type="Proteomes" id="UP000224076"/>
    </source>
</evidence>
<accession>A0A2B3TT48</accession>
<proteinExistence type="inferred from homology"/>
<sequence>MNYCDFNGCRNKISKGRYCEEHKRNKPPRKNKDKKNIYHHENKPFYRTDEWKYVRSQVYEREKGYCQRCGMFVFGRGAHVHHVIPIKQDETLKSEINNLMLLCPKCNTKEENEDKPKKVFLIWEEIHSKGYWYK</sequence>
<evidence type="ECO:0000256" key="1">
    <source>
        <dbReference type="ARBA" id="ARBA00022722"/>
    </source>
</evidence>
<dbReference type="RefSeq" id="WP_098666417.1">
    <property type="nucleotide sequence ID" value="NZ_NVDG01000061.1"/>
</dbReference>